<name>A0A433TEX3_ELYCH</name>
<evidence type="ECO:0000313" key="3">
    <source>
        <dbReference type="Proteomes" id="UP000271974"/>
    </source>
</evidence>
<gene>
    <name evidence="2" type="ORF">EGW08_012117</name>
</gene>
<organism evidence="2 3">
    <name type="scientific">Elysia chlorotica</name>
    <name type="common">Eastern emerald elysia</name>
    <name type="synonym">Sea slug</name>
    <dbReference type="NCBI Taxonomy" id="188477"/>
    <lineage>
        <taxon>Eukaryota</taxon>
        <taxon>Metazoa</taxon>
        <taxon>Spiralia</taxon>
        <taxon>Lophotrochozoa</taxon>
        <taxon>Mollusca</taxon>
        <taxon>Gastropoda</taxon>
        <taxon>Heterobranchia</taxon>
        <taxon>Euthyneura</taxon>
        <taxon>Panpulmonata</taxon>
        <taxon>Sacoglossa</taxon>
        <taxon>Placobranchoidea</taxon>
        <taxon>Plakobranchidae</taxon>
        <taxon>Elysia</taxon>
    </lineage>
</organism>
<dbReference type="Proteomes" id="UP000271974">
    <property type="component" value="Unassembled WGS sequence"/>
</dbReference>
<evidence type="ECO:0000256" key="1">
    <source>
        <dbReference type="SAM" id="MobiDB-lite"/>
    </source>
</evidence>
<evidence type="ECO:0000313" key="2">
    <source>
        <dbReference type="EMBL" id="RUS80118.1"/>
    </source>
</evidence>
<accession>A0A433TEX3</accession>
<protein>
    <submittedName>
        <fullName evidence="2">Uncharacterized protein</fullName>
    </submittedName>
</protein>
<feature type="compositionally biased region" description="Low complexity" evidence="1">
    <location>
        <begin position="181"/>
        <end position="195"/>
    </location>
</feature>
<reference evidence="2 3" key="1">
    <citation type="submission" date="2019-01" db="EMBL/GenBank/DDBJ databases">
        <title>A draft genome assembly of the solar-powered sea slug Elysia chlorotica.</title>
        <authorList>
            <person name="Cai H."/>
            <person name="Li Q."/>
            <person name="Fang X."/>
            <person name="Li J."/>
            <person name="Curtis N.E."/>
            <person name="Altenburger A."/>
            <person name="Shibata T."/>
            <person name="Feng M."/>
            <person name="Maeda T."/>
            <person name="Schwartz J.A."/>
            <person name="Shigenobu S."/>
            <person name="Lundholm N."/>
            <person name="Nishiyama T."/>
            <person name="Yang H."/>
            <person name="Hasebe M."/>
            <person name="Li S."/>
            <person name="Pierce S.K."/>
            <person name="Wang J."/>
        </authorList>
    </citation>
    <scope>NUCLEOTIDE SEQUENCE [LARGE SCALE GENOMIC DNA]</scope>
    <source>
        <strain evidence="2">EC2010</strain>
        <tissue evidence="2">Whole organism of an adult</tissue>
    </source>
</reference>
<keyword evidence="3" id="KW-1185">Reference proteome</keyword>
<dbReference type="EMBL" id="RQTK01000410">
    <property type="protein sequence ID" value="RUS80118.1"/>
    <property type="molecule type" value="Genomic_DNA"/>
</dbReference>
<proteinExistence type="predicted"/>
<comment type="caution">
    <text evidence="2">The sequence shown here is derived from an EMBL/GenBank/DDBJ whole genome shotgun (WGS) entry which is preliminary data.</text>
</comment>
<sequence length="524" mass="55094">MHRNGTPEVHCDVIIKDTHCEILLSRKPKPQSKSGGGPGSSGVSRPDPSSSAGTHGIPRPAGISDPGEKYPQSRALVDSASWSQQPDVYVGPKTGRFTAHVCSRDRRASVDVQSSSSSKFTSAFSLASSSASTAPVVGGLPSVVGHTSSSASFSSSTSRLNSLGASSSFSVLNGNSRNAHHQQQQQINQQQQQNHHLYQDMQASKLFGETSGLGESAGSASSSAKGVETYTTASNFIARPTIVPFNPLPGAKDPCVEAFGRPLSTGSSSTDAAYASIRDAAVDGEDSAYQAAPLRDIPAPSDANSVTYASIQDTENNGVTVGGSSTRGHVAYASIQEPPAHNTNTNTNTNTTSFQQSKSCESLGGFQASSRLGIIHRRSPSDSSSCTYASVSFPAEPKLYNTITDFSTDQGPGLDHRRQSTGGASYLGMAFHSKGTTADAGDGIYCGVEPYRVNPRVALVMTCLQVLKAVLAERAPMLNFLSAGKKSAQERELRKIDRHTTSTIFTATFPLTMLAVQTRVCMQA</sequence>
<feature type="compositionally biased region" description="Low complexity" evidence="1">
    <location>
        <begin position="41"/>
        <end position="51"/>
    </location>
</feature>
<feature type="region of interest" description="Disordered" evidence="1">
    <location>
        <begin position="171"/>
        <end position="195"/>
    </location>
</feature>
<dbReference type="AlphaFoldDB" id="A0A433TEX3"/>
<feature type="region of interest" description="Disordered" evidence="1">
    <location>
        <begin position="25"/>
        <end position="90"/>
    </location>
</feature>